<evidence type="ECO:0000256" key="1">
    <source>
        <dbReference type="SAM" id="SignalP"/>
    </source>
</evidence>
<reference evidence="2 3" key="1">
    <citation type="submission" date="2018-06" db="EMBL/GenBank/DDBJ databases">
        <authorList>
            <consortium name="Pathogen Informatics"/>
            <person name="Doyle S."/>
        </authorList>
    </citation>
    <scope>NUCLEOTIDE SEQUENCE [LARGE SCALE GENOMIC DNA]</scope>
    <source>
        <strain evidence="2 3">NCTC10801</strain>
    </source>
</reference>
<feature type="signal peptide" evidence="1">
    <location>
        <begin position="1"/>
        <end position="19"/>
    </location>
</feature>
<name>A0A380U210_9PAST</name>
<accession>A0A380U210</accession>
<dbReference type="EMBL" id="UFRQ01000003">
    <property type="protein sequence ID" value="SUT95153.1"/>
    <property type="molecule type" value="Genomic_DNA"/>
</dbReference>
<dbReference type="InterPro" id="IPR017738">
    <property type="entry name" value="T6SS-assoc_VCA0118"/>
</dbReference>
<dbReference type="NCBIfam" id="TIGR03360">
    <property type="entry name" value="VI_minor_1"/>
    <property type="match status" value="1"/>
</dbReference>
<protein>
    <submittedName>
        <fullName evidence="2">Type VI secretion-associated protein, VC_A0118 family</fullName>
    </submittedName>
</protein>
<sequence>MRCKLSSIVILFCSLPVVASEQEQVAQISDSIHQCRNIPSILERVHCYDNIKISSKPHTLIQVPQNLAGIVWQRAQNQEKYRDNKNIHFIHSETDNPQSFILTTPALGYVSQRPILMLSCIDNITRLQVASPVSFGNQGILGVKLVTENTEQSSQWFLRENGLVLEASRGLDGIKEIQKLFHSGQLKIQIESDVFKELVFNIENLSEEIKPLRAMCHW</sequence>
<dbReference type="AlphaFoldDB" id="A0A380U210"/>
<proteinExistence type="predicted"/>
<dbReference type="Proteomes" id="UP000254649">
    <property type="component" value="Unassembled WGS sequence"/>
</dbReference>
<feature type="chain" id="PRO_5016689547" evidence="1">
    <location>
        <begin position="20"/>
        <end position="218"/>
    </location>
</feature>
<keyword evidence="1" id="KW-0732">Signal</keyword>
<evidence type="ECO:0000313" key="2">
    <source>
        <dbReference type="EMBL" id="SUT95153.1"/>
    </source>
</evidence>
<dbReference type="Pfam" id="PF11319">
    <property type="entry name" value="VasI"/>
    <property type="match status" value="1"/>
</dbReference>
<organism evidence="2 3">
    <name type="scientific">[Actinobacillus] rossii</name>
    <dbReference type="NCBI Taxonomy" id="123820"/>
    <lineage>
        <taxon>Bacteria</taxon>
        <taxon>Pseudomonadati</taxon>
        <taxon>Pseudomonadota</taxon>
        <taxon>Gammaproteobacteria</taxon>
        <taxon>Pasteurellales</taxon>
        <taxon>Pasteurellaceae</taxon>
    </lineage>
</organism>
<keyword evidence="3" id="KW-1185">Reference proteome</keyword>
<evidence type="ECO:0000313" key="3">
    <source>
        <dbReference type="Proteomes" id="UP000254649"/>
    </source>
</evidence>
<dbReference type="OrthoDB" id="7831428at2"/>
<gene>
    <name evidence="2" type="ORF">NCTC10801_02402</name>
</gene>